<feature type="transmembrane region" description="Helical" evidence="1">
    <location>
        <begin position="466"/>
        <end position="491"/>
    </location>
</feature>
<dbReference type="OrthoDB" id="16622at2759"/>
<organism evidence="2 3">
    <name type="scientific">Cavenderia fasciculata</name>
    <name type="common">Slime mold</name>
    <name type="synonym">Dictyostelium fasciculatum</name>
    <dbReference type="NCBI Taxonomy" id="261658"/>
    <lineage>
        <taxon>Eukaryota</taxon>
        <taxon>Amoebozoa</taxon>
        <taxon>Evosea</taxon>
        <taxon>Eumycetozoa</taxon>
        <taxon>Dictyostelia</taxon>
        <taxon>Acytosteliales</taxon>
        <taxon>Cavenderiaceae</taxon>
        <taxon>Cavenderia</taxon>
    </lineage>
</organism>
<dbReference type="KEGG" id="dfa:DFA_04236"/>
<feature type="transmembrane region" description="Helical" evidence="1">
    <location>
        <begin position="205"/>
        <end position="222"/>
    </location>
</feature>
<feature type="transmembrane region" description="Helical" evidence="1">
    <location>
        <begin position="395"/>
        <end position="414"/>
    </location>
</feature>
<keyword evidence="3" id="KW-1185">Reference proteome</keyword>
<feature type="transmembrane region" description="Helical" evidence="1">
    <location>
        <begin position="234"/>
        <end position="255"/>
    </location>
</feature>
<feature type="transmembrane region" description="Helical" evidence="1">
    <location>
        <begin position="543"/>
        <end position="562"/>
    </location>
</feature>
<feature type="transmembrane region" description="Helical" evidence="1">
    <location>
        <begin position="181"/>
        <end position="198"/>
    </location>
</feature>
<feature type="transmembrane region" description="Helical" evidence="1">
    <location>
        <begin position="147"/>
        <end position="175"/>
    </location>
</feature>
<name>F4PVA2_CACFS</name>
<feature type="transmembrane region" description="Helical" evidence="1">
    <location>
        <begin position="74"/>
        <end position="95"/>
    </location>
</feature>
<dbReference type="RefSeq" id="XP_004358236.1">
    <property type="nucleotide sequence ID" value="XM_004358179.1"/>
</dbReference>
<dbReference type="EMBL" id="GL883011">
    <property type="protein sequence ID" value="EGG20465.1"/>
    <property type="molecule type" value="Genomic_DNA"/>
</dbReference>
<evidence type="ECO:0000313" key="2">
    <source>
        <dbReference type="EMBL" id="EGG20465.1"/>
    </source>
</evidence>
<feature type="transmembrane region" description="Helical" evidence="1">
    <location>
        <begin position="40"/>
        <end position="62"/>
    </location>
</feature>
<feature type="transmembrane region" description="Helical" evidence="1">
    <location>
        <begin position="367"/>
        <end position="389"/>
    </location>
</feature>
<dbReference type="PANTHER" id="PTHR31610">
    <property type="entry name" value="SLR0360 PROTEIN"/>
    <property type="match status" value="1"/>
</dbReference>
<feature type="transmembrane region" description="Helical" evidence="1">
    <location>
        <begin position="426"/>
        <end position="446"/>
    </location>
</feature>
<dbReference type="OMA" id="PYIGHPA"/>
<gene>
    <name evidence="2" type="ORF">DFA_04236</name>
</gene>
<keyword evidence="1" id="KW-1133">Transmembrane helix</keyword>
<proteinExistence type="predicted"/>
<keyword evidence="1" id="KW-0812">Transmembrane</keyword>
<dbReference type="AlphaFoldDB" id="F4PVA2"/>
<feature type="transmembrane region" description="Helical" evidence="1">
    <location>
        <begin position="115"/>
        <end position="135"/>
    </location>
</feature>
<dbReference type="Proteomes" id="UP000007797">
    <property type="component" value="Unassembled WGS sequence"/>
</dbReference>
<feature type="transmembrane region" description="Helical" evidence="1">
    <location>
        <begin position="503"/>
        <end position="523"/>
    </location>
</feature>
<protein>
    <recommendedName>
        <fullName evidence="4">Xanthine/uracil/vitamin C permease</fullName>
    </recommendedName>
</protein>
<dbReference type="GeneID" id="14872549"/>
<dbReference type="PANTHER" id="PTHR31610:SF0">
    <property type="entry name" value="SLC26A_SULP TRANSPORTER DOMAIN-CONTAINING PROTEIN"/>
    <property type="match status" value="1"/>
</dbReference>
<evidence type="ECO:0000313" key="3">
    <source>
        <dbReference type="Proteomes" id="UP000007797"/>
    </source>
</evidence>
<sequence length="604" mass="65273">MSKKNYMTSSQQISLLDSPKKPWSHTLKDQMVPTSGDVNALFSVLLDNLANIASMVSILVAFGMPMDFVARYFVPGPAIAVMLGSLSLSFYSIWLDHKSNDPSVLYTSIPIGLDAPTTIGLPLLVVGPAFLRSLGAGNSTHDASMDAWLAGCTTVFLIGVFKVLLSLLSFAQGYFHPVGKAGALAGIGLALLGLNQLLTILEEPVAGWISLWVLFLLLLHRVNKTNGLPINIQLPFNLSGVLLSAVIGSLIYYVMAAAKISVIPMPTDILSNYVVSYPHPADIFSRFASTIQQNISIAIPYAILVNIGGLTICDAAVTVGNNYNTRVVLLIDSATTIIGSFLGAVTQTTPYIGHTVFHQKFKARSGYSVITGVIIGLGGFLGYISFLTSILPKPAIIPIFIFIAFEICSETFHGTLSGIFRHHAPAIVWSFFPALFQFVNIILSQISPTLSDSVIDPQKVITSLGLAPNVVSMVSVIIVLAHGFILTSLLWGTSLGYILDNQLAKSAIFLAITAFVTFFGVIHSVNPNGEVYLPWNSGSNLPYHWSAAYLLLAIITYAFSFYQPDQSKINLNDLENNLNNNNSSSDNNDGSTLDIQNHFQEKKF</sequence>
<keyword evidence="1" id="KW-0472">Membrane</keyword>
<evidence type="ECO:0008006" key="4">
    <source>
        <dbReference type="Google" id="ProtNLM"/>
    </source>
</evidence>
<accession>F4PVA2</accession>
<reference evidence="3" key="1">
    <citation type="journal article" date="2011" name="Genome Res.">
        <title>Phylogeny-wide analysis of social amoeba genomes highlights ancient origins for complex intercellular communication.</title>
        <authorList>
            <person name="Heidel A.J."/>
            <person name="Lawal H.M."/>
            <person name="Felder M."/>
            <person name="Schilde C."/>
            <person name="Helps N.R."/>
            <person name="Tunggal B."/>
            <person name="Rivero F."/>
            <person name="John U."/>
            <person name="Schleicher M."/>
            <person name="Eichinger L."/>
            <person name="Platzer M."/>
            <person name="Noegel A.A."/>
            <person name="Schaap P."/>
            <person name="Gloeckner G."/>
        </authorList>
    </citation>
    <scope>NUCLEOTIDE SEQUENCE [LARGE SCALE GENOMIC DNA]</scope>
    <source>
        <strain evidence="3">SH3</strain>
    </source>
</reference>
<evidence type="ECO:0000256" key="1">
    <source>
        <dbReference type="SAM" id="Phobius"/>
    </source>
</evidence>